<organism evidence="1">
    <name type="scientific">Plasmodium vivax</name>
    <name type="common">malaria parasite P. vivax</name>
    <dbReference type="NCBI Taxonomy" id="5855"/>
    <lineage>
        <taxon>Eukaryota</taxon>
        <taxon>Sar</taxon>
        <taxon>Alveolata</taxon>
        <taxon>Apicomplexa</taxon>
        <taxon>Aconoidasida</taxon>
        <taxon>Haemosporida</taxon>
        <taxon>Plasmodiidae</taxon>
        <taxon>Plasmodium</taxon>
        <taxon>Plasmodium (Plasmodium)</taxon>
    </lineage>
</organism>
<dbReference type="AlphaFoldDB" id="A0A565A640"/>
<dbReference type="VEuPathDB" id="PlasmoDB:PVP01_0010330"/>
<reference evidence="1" key="1">
    <citation type="submission" date="2016-07" db="EMBL/GenBank/DDBJ databases">
        <authorList>
            <consortium name="Pathogen Informatics"/>
        </authorList>
    </citation>
    <scope>NUCLEOTIDE SEQUENCE</scope>
</reference>
<proteinExistence type="predicted"/>
<dbReference type="Proteomes" id="UP000220605">
    <property type="component" value="Unassembled WGS sequence"/>
</dbReference>
<accession>A0A565A640</accession>
<name>A0A565A640_PLAVI</name>
<dbReference type="EMBL" id="FLZR02000096">
    <property type="protein sequence ID" value="VVA00320.1"/>
    <property type="molecule type" value="Genomic_DNA"/>
</dbReference>
<protein>
    <submittedName>
        <fullName evidence="1">Uncharacterized protein</fullName>
    </submittedName>
</protein>
<evidence type="ECO:0000313" key="1">
    <source>
        <dbReference type="EMBL" id="VVA00320.1"/>
    </source>
</evidence>
<sequence>MIGSEWPKISLVSVPIPPAVTIVLVKLTPSTLPDSLSRPRFMFSACSPFPASFTTVSSCRPCSPPAISTGDFTGCSSSLREFVHVNLDKTSTLSHHSRKSRYSGQLPSRLVQHSSL</sequence>
<gene>
    <name evidence="1" type="ORF">PVP01_0010330</name>
</gene>